<accession>A0A1I4UT81</accession>
<dbReference type="Proteomes" id="UP000198535">
    <property type="component" value="Unassembled WGS sequence"/>
</dbReference>
<evidence type="ECO:0000313" key="2">
    <source>
        <dbReference type="Proteomes" id="UP000198535"/>
    </source>
</evidence>
<dbReference type="AlphaFoldDB" id="A0A1I4UT81"/>
<dbReference type="RefSeq" id="WP_091938118.1">
    <property type="nucleotide sequence ID" value="NZ_FOUJ01000008.1"/>
</dbReference>
<evidence type="ECO:0008006" key="3">
    <source>
        <dbReference type="Google" id="ProtNLM"/>
    </source>
</evidence>
<evidence type="ECO:0000313" key="1">
    <source>
        <dbReference type="EMBL" id="SFM92128.1"/>
    </source>
</evidence>
<sequence length="118" mass="12888">MENDNTPTSIPVGPEDMEAFLDLVRTARIMQDYMNDQTAHGIAEIMATVLKLTNAVISTDLIDVLERGMQDPELDKALLDPPKIGLGGLIKQMGDEDFQKGMGVMLTLVKAIGRATEE</sequence>
<organism evidence="1 2">
    <name type="scientific">Methanolobus profundi</name>
    <dbReference type="NCBI Taxonomy" id="487685"/>
    <lineage>
        <taxon>Archaea</taxon>
        <taxon>Methanobacteriati</taxon>
        <taxon>Methanobacteriota</taxon>
        <taxon>Stenosarchaea group</taxon>
        <taxon>Methanomicrobia</taxon>
        <taxon>Methanosarcinales</taxon>
        <taxon>Methanosarcinaceae</taxon>
        <taxon>Methanolobus</taxon>
    </lineage>
</organism>
<dbReference type="STRING" id="487685.SAMN04488696_2864"/>
<gene>
    <name evidence="1" type="ORF">SAMN04488696_2864</name>
</gene>
<name>A0A1I4UT81_9EURY</name>
<dbReference type="InterPro" id="IPR012440">
    <property type="entry name" value="DUF1641"/>
</dbReference>
<dbReference type="Pfam" id="PF07849">
    <property type="entry name" value="DUF1641"/>
    <property type="match status" value="1"/>
</dbReference>
<dbReference type="EMBL" id="FOUJ01000008">
    <property type="protein sequence ID" value="SFM92128.1"/>
    <property type="molecule type" value="Genomic_DNA"/>
</dbReference>
<dbReference type="OrthoDB" id="56850at2157"/>
<reference evidence="2" key="1">
    <citation type="submission" date="2016-10" db="EMBL/GenBank/DDBJ databases">
        <authorList>
            <person name="Varghese N."/>
            <person name="Submissions S."/>
        </authorList>
    </citation>
    <scope>NUCLEOTIDE SEQUENCE [LARGE SCALE GENOMIC DNA]</scope>
    <source>
        <strain evidence="2">Mob M</strain>
    </source>
</reference>
<protein>
    <recommendedName>
        <fullName evidence="3">DUF1641 domain-containing protein</fullName>
    </recommendedName>
</protein>
<proteinExistence type="predicted"/>
<keyword evidence="2" id="KW-1185">Reference proteome</keyword>